<protein>
    <submittedName>
        <fullName evidence="1">Uncharacterized protein</fullName>
    </submittedName>
</protein>
<dbReference type="PANTHER" id="PTHR47718">
    <property type="entry name" value="OS01G0519700 PROTEIN"/>
    <property type="match status" value="1"/>
</dbReference>
<proteinExistence type="predicted"/>
<accession>A0A438H1K8</accession>
<comment type="caution">
    <text evidence="1">The sequence shown here is derived from an EMBL/GenBank/DDBJ whole genome shotgun (WGS) entry which is preliminary data.</text>
</comment>
<dbReference type="Proteomes" id="UP000288805">
    <property type="component" value="Unassembled WGS sequence"/>
</dbReference>
<dbReference type="EMBL" id="QGNW01000299">
    <property type="protein sequence ID" value="RVW78223.1"/>
    <property type="molecule type" value="Genomic_DNA"/>
</dbReference>
<reference evidence="1 2" key="1">
    <citation type="journal article" date="2018" name="PLoS Genet.">
        <title>Population sequencing reveals clonal diversity and ancestral inbreeding in the grapevine cultivar Chardonnay.</title>
        <authorList>
            <person name="Roach M.J."/>
            <person name="Johnson D.L."/>
            <person name="Bohlmann J."/>
            <person name="van Vuuren H.J."/>
            <person name="Jones S.J."/>
            <person name="Pretorius I.S."/>
            <person name="Schmidt S.A."/>
            <person name="Borneman A.R."/>
        </authorList>
    </citation>
    <scope>NUCLEOTIDE SEQUENCE [LARGE SCALE GENOMIC DNA]</scope>
    <source>
        <strain evidence="2">cv. Chardonnay</strain>
        <tissue evidence="1">Leaf</tissue>
    </source>
</reference>
<sequence length="263" mass="30353">MAFATKCIQNVHIKDFTSIFARCMFMRGNAEEFEKVWHEMVENLGLNENRWVTEIYGKCKRWAGAYLCGNFFAGMRTHKEYDETREDGVRLNNSSPVLSTKLSILENHAMKESFLKFREEMKNVELFFVVGLVEHLEEIPHSCILKRWTKLAKMYIRSTPVNETITTWIEAKNEIENLMVRMEELHNSNLKGKKVAADGAISPNQVRDPNIVKTKGNPGKVATNFQKGRQCSRCKRVGHTIQTCTKARIPQTGHQHDMVCQIE</sequence>
<organism evidence="1 2">
    <name type="scientific">Vitis vinifera</name>
    <name type="common">Grape</name>
    <dbReference type="NCBI Taxonomy" id="29760"/>
    <lineage>
        <taxon>Eukaryota</taxon>
        <taxon>Viridiplantae</taxon>
        <taxon>Streptophyta</taxon>
        <taxon>Embryophyta</taxon>
        <taxon>Tracheophyta</taxon>
        <taxon>Spermatophyta</taxon>
        <taxon>Magnoliopsida</taxon>
        <taxon>eudicotyledons</taxon>
        <taxon>Gunneridae</taxon>
        <taxon>Pentapetalae</taxon>
        <taxon>rosids</taxon>
        <taxon>Vitales</taxon>
        <taxon>Vitaceae</taxon>
        <taxon>Viteae</taxon>
        <taxon>Vitis</taxon>
    </lineage>
</organism>
<dbReference type="PANTHER" id="PTHR47718:SF15">
    <property type="entry name" value="PROTEIN FAR1-RELATED SEQUENCE 5-LIKE"/>
    <property type="match status" value="1"/>
</dbReference>
<evidence type="ECO:0000313" key="1">
    <source>
        <dbReference type="EMBL" id="RVW78223.1"/>
    </source>
</evidence>
<evidence type="ECO:0000313" key="2">
    <source>
        <dbReference type="Proteomes" id="UP000288805"/>
    </source>
</evidence>
<gene>
    <name evidence="1" type="ORF">CK203_054723</name>
</gene>
<name>A0A438H1K8_VITVI</name>
<dbReference type="AlphaFoldDB" id="A0A438H1K8"/>